<dbReference type="RefSeq" id="WP_085749251.1">
    <property type="nucleotide sequence ID" value="NZ_BSPR01000002.1"/>
</dbReference>
<keyword evidence="3" id="KW-0812">Transmembrane</keyword>
<reference evidence="7 8" key="1">
    <citation type="submission" date="2016-04" db="EMBL/GenBank/DDBJ databases">
        <title>Complete genome sequence of natural rubber-degrading, novel Gram-negative bacterium, Rhizobacter gummiphilus strain NS21.</title>
        <authorList>
            <person name="Tabata M."/>
            <person name="Kasai D."/>
            <person name="Fukuda M."/>
        </authorList>
    </citation>
    <scope>NUCLEOTIDE SEQUENCE [LARGE SCALE GENOMIC DNA]</scope>
    <source>
        <strain evidence="7 8">NS21</strain>
    </source>
</reference>
<dbReference type="EMBL" id="CP015118">
    <property type="protein sequence ID" value="ARN19015.1"/>
    <property type="molecule type" value="Genomic_DNA"/>
</dbReference>
<gene>
    <name evidence="7" type="ORF">A4W93_03265</name>
</gene>
<evidence type="ECO:0000256" key="4">
    <source>
        <dbReference type="ARBA" id="ARBA00022989"/>
    </source>
</evidence>
<dbReference type="Proteomes" id="UP000193427">
    <property type="component" value="Chromosome"/>
</dbReference>
<dbReference type="SUPFAM" id="SSF103481">
    <property type="entry name" value="Multidrug resistance efflux transporter EmrE"/>
    <property type="match status" value="2"/>
</dbReference>
<comment type="similarity">
    <text evidence="2">Belongs to the EamA transporter family.</text>
</comment>
<organism evidence="7 8">
    <name type="scientific">Piscinibacter gummiphilus</name>
    <dbReference type="NCBI Taxonomy" id="946333"/>
    <lineage>
        <taxon>Bacteria</taxon>
        <taxon>Pseudomonadati</taxon>
        <taxon>Pseudomonadota</taxon>
        <taxon>Betaproteobacteria</taxon>
        <taxon>Burkholderiales</taxon>
        <taxon>Sphaerotilaceae</taxon>
        <taxon>Piscinibacter</taxon>
    </lineage>
</organism>
<sequence length="283" mass="29074">MSEPSRIPLNTGLVLLALAAQNVGAAWAKSLFPLVGTTGMTALRVGLSAVLLLAWVRPWREPLPPRDRWNLVVYGAMLGLMNLLIYQAFERIPIGIAIAIEVTGPLAVVLLASHRVADFAWAALAIGGLALLLPVHTHAGPLDTAGVAFALGAALCWALYIAFGQRVASLRGGTAVAWGMTVAAIVTVPVGVAGAGAALLSGPVLVTGLGVAVLSSMLPYLLEMRALRHLPRRVFGLVVSAAPAIGAVAGYLLLGERLTGVQWLAVALVIGASAGAALSSRGR</sequence>
<proteinExistence type="inferred from homology"/>
<keyword evidence="4" id="KW-1133">Transmembrane helix</keyword>
<dbReference type="GO" id="GO:0016020">
    <property type="term" value="C:membrane"/>
    <property type="evidence" value="ECO:0007669"/>
    <property type="project" value="UniProtKB-SubCell"/>
</dbReference>
<dbReference type="KEGG" id="rgu:A4W93_03265"/>
<dbReference type="InterPro" id="IPR037185">
    <property type="entry name" value="EmrE-like"/>
</dbReference>
<keyword evidence="8" id="KW-1185">Reference proteome</keyword>
<dbReference type="STRING" id="946333.A4W93_03265"/>
<dbReference type="InterPro" id="IPR050638">
    <property type="entry name" value="AA-Vitamin_Transporters"/>
</dbReference>
<evidence type="ECO:0000256" key="2">
    <source>
        <dbReference type="ARBA" id="ARBA00007362"/>
    </source>
</evidence>
<feature type="domain" description="EamA" evidence="6">
    <location>
        <begin position="145"/>
        <end position="274"/>
    </location>
</feature>
<accession>A0A1W6L408</accession>
<comment type="subcellular location">
    <subcellularLocation>
        <location evidence="1">Membrane</location>
        <topology evidence="1">Multi-pass membrane protein</topology>
    </subcellularLocation>
</comment>
<dbReference type="PANTHER" id="PTHR32322">
    <property type="entry name" value="INNER MEMBRANE TRANSPORTER"/>
    <property type="match status" value="1"/>
</dbReference>
<dbReference type="OrthoDB" id="9815120at2"/>
<evidence type="ECO:0000313" key="8">
    <source>
        <dbReference type="Proteomes" id="UP000193427"/>
    </source>
</evidence>
<evidence type="ECO:0000256" key="3">
    <source>
        <dbReference type="ARBA" id="ARBA00022692"/>
    </source>
</evidence>
<evidence type="ECO:0000313" key="7">
    <source>
        <dbReference type="EMBL" id="ARN19015.1"/>
    </source>
</evidence>
<dbReference type="PANTHER" id="PTHR32322:SF2">
    <property type="entry name" value="EAMA DOMAIN-CONTAINING PROTEIN"/>
    <property type="match status" value="1"/>
</dbReference>
<protein>
    <submittedName>
        <fullName evidence="7">Threonine/homoserine exporter RhtA</fullName>
    </submittedName>
</protein>
<dbReference type="InterPro" id="IPR000620">
    <property type="entry name" value="EamA_dom"/>
</dbReference>
<evidence type="ECO:0000256" key="5">
    <source>
        <dbReference type="ARBA" id="ARBA00023136"/>
    </source>
</evidence>
<evidence type="ECO:0000259" key="6">
    <source>
        <dbReference type="Pfam" id="PF00892"/>
    </source>
</evidence>
<name>A0A1W6L408_9BURK</name>
<dbReference type="AlphaFoldDB" id="A0A1W6L408"/>
<dbReference type="Pfam" id="PF00892">
    <property type="entry name" value="EamA"/>
    <property type="match status" value="1"/>
</dbReference>
<keyword evidence="5" id="KW-0472">Membrane</keyword>
<evidence type="ECO:0000256" key="1">
    <source>
        <dbReference type="ARBA" id="ARBA00004141"/>
    </source>
</evidence>